<evidence type="ECO:0000313" key="2">
    <source>
        <dbReference type="EMBL" id="SHK44220.1"/>
    </source>
</evidence>
<organism evidence="2 3">
    <name type="scientific">Desulfatibacillum alkenivorans DSM 16219</name>
    <dbReference type="NCBI Taxonomy" id="1121393"/>
    <lineage>
        <taxon>Bacteria</taxon>
        <taxon>Pseudomonadati</taxon>
        <taxon>Thermodesulfobacteriota</taxon>
        <taxon>Desulfobacteria</taxon>
        <taxon>Desulfobacterales</taxon>
        <taxon>Desulfatibacillaceae</taxon>
        <taxon>Desulfatibacillum</taxon>
    </lineage>
</organism>
<protein>
    <submittedName>
        <fullName evidence="2">Uncharacterized protein</fullName>
    </submittedName>
</protein>
<keyword evidence="3" id="KW-1185">Reference proteome</keyword>
<evidence type="ECO:0000313" key="3">
    <source>
        <dbReference type="Proteomes" id="UP000183994"/>
    </source>
</evidence>
<gene>
    <name evidence="2" type="ORF">SAMN02745216_03466</name>
</gene>
<dbReference type="Proteomes" id="UP000183994">
    <property type="component" value="Unassembled WGS sequence"/>
</dbReference>
<accession>A0A1M6SHS9</accession>
<dbReference type="STRING" id="1121393.SAMN02745216_03466"/>
<name>A0A1M6SHS9_9BACT</name>
<evidence type="ECO:0000256" key="1">
    <source>
        <dbReference type="SAM" id="MobiDB-lite"/>
    </source>
</evidence>
<feature type="region of interest" description="Disordered" evidence="1">
    <location>
        <begin position="49"/>
        <end position="69"/>
    </location>
</feature>
<reference evidence="3" key="1">
    <citation type="submission" date="2016-11" db="EMBL/GenBank/DDBJ databases">
        <authorList>
            <person name="Varghese N."/>
            <person name="Submissions S."/>
        </authorList>
    </citation>
    <scope>NUCLEOTIDE SEQUENCE [LARGE SCALE GENOMIC DNA]</scope>
    <source>
        <strain evidence="3">DSM 16219</strain>
    </source>
</reference>
<feature type="compositionally biased region" description="Basic and acidic residues" evidence="1">
    <location>
        <begin position="60"/>
        <end position="69"/>
    </location>
</feature>
<dbReference type="RefSeq" id="WP_139264789.1">
    <property type="nucleotide sequence ID" value="NZ_FQZU01000024.1"/>
</dbReference>
<proteinExistence type="predicted"/>
<dbReference type="AlphaFoldDB" id="A0A1M6SHS9"/>
<dbReference type="EMBL" id="FQZU01000024">
    <property type="protein sequence ID" value="SHK44220.1"/>
    <property type="molecule type" value="Genomic_DNA"/>
</dbReference>
<dbReference type="OrthoDB" id="9811615at2"/>
<sequence>MQLVPWRTLGEVSARANELEDLWNRHFNHARPFRTMSAPRPPIMDVKEAESAVAATAEHPGAEQEAEKC</sequence>